<feature type="region of interest" description="Disordered" evidence="2">
    <location>
        <begin position="565"/>
        <end position="616"/>
    </location>
</feature>
<evidence type="ECO:0000259" key="3">
    <source>
        <dbReference type="Pfam" id="PF07282"/>
    </source>
</evidence>
<dbReference type="Proteomes" id="UP000006906">
    <property type="component" value="Chromosome 2"/>
</dbReference>
<keyword evidence="5" id="KW-1185">Reference proteome</keyword>
<sequence>MCEDARREGQGLQPHCATCCRLRKTELVEDDMYAAICAVSVCDLTEQGRKRGRPSKRDQHPEDDLFRHVYEEHFPRDEEAAGARVNRSGLTPFLPPLSKGMFTNVNNHYGANFAAWLARSFRCRIDNELRELRTPATEKLDKLAWSMAHAVLNDGELEQPRCWAGWAQGAAAQVAGAAAAAAAQGAGPAGVAAAAQAAGAAAAAAAQGAGPAGGAAAAQVAGAAAAAAAQGAGPAGGAAAAQAAGAAAAAAAQGAGPAGGAAAAQAAGAAAAAAAQGAGPAGGAAAAQAWTALIDYVNAQRASKRAAELLLREVKGAQATYKKASTRHMEWAAEILAGLEARRDQLGAQVQQLTQAQPLTREDTQRLASLRRELHRARPFTLTPSPSFAPIYVPLDNTSMARLPGLLPTLARRHGEVFAGAGAGAVAPSSFVQAVFGGGGMQSPATLNAVGWGLFQLGGVTSRNAPFANYITTDGVACSVAREAHNKPLANLKPATAPADAEELCTLEEMKATQIIGVDPCGGGNWFMAARSPLYQPGPWAWEGVREGVSPAQRSLLELHDKQLDEELFPGQLPPEPRRRRKGVRRKGGGRKGGHRRKQSKHWQPRARTARRRRQKRGRFLMSMGHWRHMSGLERLQPNRPQLAPALQAYVGGIPTAATASAARFEERMRYLFASGAAGQAAGQAEAAGPAEAGPRGAVHVLWHYHFSAFRRKRWAAFIQRDRALHRVAKQLTGGRPKEEVVVGWGSWAFQGGKGGSPISVRGGRAPTGRLIKLLRERYAKHVFIIDEYKTSKTCYNCGCQEMAIKRLGGLKEGQRPWSVKVCNDCLTTWNRDVSAANVIRVLLLLKLMGFERPTKLQRPPWPPAAAGPG</sequence>
<accession>A0A2K3E013</accession>
<evidence type="ECO:0000313" key="5">
    <source>
        <dbReference type="Proteomes" id="UP000006906"/>
    </source>
</evidence>
<dbReference type="EMBL" id="CM008963">
    <property type="protein sequence ID" value="PNW86097.1"/>
    <property type="molecule type" value="Genomic_DNA"/>
</dbReference>
<protein>
    <recommendedName>
        <fullName evidence="3">Cas12f1-like TNB domain-containing protein</fullName>
    </recommendedName>
</protein>
<feature type="compositionally biased region" description="Basic residues" evidence="2">
    <location>
        <begin position="578"/>
        <end position="616"/>
    </location>
</feature>
<organism evidence="4 5">
    <name type="scientific">Chlamydomonas reinhardtii</name>
    <name type="common">Chlamydomonas smithii</name>
    <dbReference type="NCBI Taxonomy" id="3055"/>
    <lineage>
        <taxon>Eukaryota</taxon>
        <taxon>Viridiplantae</taxon>
        <taxon>Chlorophyta</taxon>
        <taxon>core chlorophytes</taxon>
        <taxon>Chlorophyceae</taxon>
        <taxon>CS clade</taxon>
        <taxon>Chlamydomonadales</taxon>
        <taxon>Chlamydomonadaceae</taxon>
        <taxon>Chlamydomonas</taxon>
    </lineage>
</organism>
<dbReference type="InterPro" id="IPR010095">
    <property type="entry name" value="Cas12f1-like_TNB"/>
</dbReference>
<gene>
    <name evidence="4" type="ORF">CHLRE_02g073176v5</name>
</gene>
<evidence type="ECO:0000256" key="2">
    <source>
        <dbReference type="SAM" id="MobiDB-lite"/>
    </source>
</evidence>
<dbReference type="Gramene" id="PNW86097">
    <property type="protein sequence ID" value="PNW86097"/>
    <property type="gene ID" value="CHLRE_02g073176v5"/>
</dbReference>
<feature type="domain" description="Cas12f1-like TNB" evidence="3">
    <location>
        <begin position="777"/>
        <end position="840"/>
    </location>
</feature>
<keyword evidence="1" id="KW-0238">DNA-binding</keyword>
<dbReference type="OrthoDB" id="558906at2759"/>
<evidence type="ECO:0000256" key="1">
    <source>
        <dbReference type="ARBA" id="ARBA00023125"/>
    </source>
</evidence>
<evidence type="ECO:0000313" key="4">
    <source>
        <dbReference type="EMBL" id="PNW86097.1"/>
    </source>
</evidence>
<dbReference type="RefSeq" id="XP_042926726.1">
    <property type="nucleotide sequence ID" value="XM_043059092.1"/>
</dbReference>
<dbReference type="GeneID" id="66052212"/>
<dbReference type="PaxDb" id="3055-EDO95644"/>
<dbReference type="GO" id="GO:0003677">
    <property type="term" value="F:DNA binding"/>
    <property type="evidence" value="ECO:0007669"/>
    <property type="project" value="UniProtKB-KW"/>
</dbReference>
<name>A0A2K3E013_CHLRE</name>
<proteinExistence type="predicted"/>
<dbReference type="KEGG" id="cre:CHLRE_02g073176v5"/>
<dbReference type="InParanoid" id="A0A2K3E013"/>
<dbReference type="AlphaFoldDB" id="A0A2K3E013"/>
<dbReference type="PANTHER" id="PTHR43737:SF1">
    <property type="entry name" value="DUF1501 DOMAIN-CONTAINING PROTEIN"/>
    <property type="match status" value="1"/>
</dbReference>
<dbReference type="PANTHER" id="PTHR43737">
    <property type="entry name" value="BLL7424 PROTEIN"/>
    <property type="match status" value="1"/>
</dbReference>
<reference evidence="4 5" key="1">
    <citation type="journal article" date="2007" name="Science">
        <title>The Chlamydomonas genome reveals the evolution of key animal and plant functions.</title>
        <authorList>
            <person name="Merchant S.S."/>
            <person name="Prochnik S.E."/>
            <person name="Vallon O."/>
            <person name="Harris E.H."/>
            <person name="Karpowicz S.J."/>
            <person name="Witman G.B."/>
            <person name="Terry A."/>
            <person name="Salamov A."/>
            <person name="Fritz-Laylin L.K."/>
            <person name="Marechal-Drouard L."/>
            <person name="Marshall W.F."/>
            <person name="Qu L.H."/>
            <person name="Nelson D.R."/>
            <person name="Sanderfoot A.A."/>
            <person name="Spalding M.H."/>
            <person name="Kapitonov V.V."/>
            <person name="Ren Q."/>
            <person name="Ferris P."/>
            <person name="Lindquist E."/>
            <person name="Shapiro H."/>
            <person name="Lucas S.M."/>
            <person name="Grimwood J."/>
            <person name="Schmutz J."/>
            <person name="Cardol P."/>
            <person name="Cerutti H."/>
            <person name="Chanfreau G."/>
            <person name="Chen C.L."/>
            <person name="Cognat V."/>
            <person name="Croft M.T."/>
            <person name="Dent R."/>
            <person name="Dutcher S."/>
            <person name="Fernandez E."/>
            <person name="Fukuzawa H."/>
            <person name="Gonzalez-Ballester D."/>
            <person name="Gonzalez-Halphen D."/>
            <person name="Hallmann A."/>
            <person name="Hanikenne M."/>
            <person name="Hippler M."/>
            <person name="Inwood W."/>
            <person name="Jabbari K."/>
            <person name="Kalanon M."/>
            <person name="Kuras R."/>
            <person name="Lefebvre P.A."/>
            <person name="Lemaire S.D."/>
            <person name="Lobanov A.V."/>
            <person name="Lohr M."/>
            <person name="Manuell A."/>
            <person name="Meier I."/>
            <person name="Mets L."/>
            <person name="Mittag M."/>
            <person name="Mittelmeier T."/>
            <person name="Moroney J.V."/>
            <person name="Moseley J."/>
            <person name="Napoli C."/>
            <person name="Nedelcu A.M."/>
            <person name="Niyogi K."/>
            <person name="Novoselov S.V."/>
            <person name="Paulsen I.T."/>
            <person name="Pazour G."/>
            <person name="Purton S."/>
            <person name="Ral J.P."/>
            <person name="Riano-Pachon D.M."/>
            <person name="Riekhof W."/>
            <person name="Rymarquis L."/>
            <person name="Schroda M."/>
            <person name="Stern D."/>
            <person name="Umen J."/>
            <person name="Willows R."/>
            <person name="Wilson N."/>
            <person name="Zimmer S.L."/>
            <person name="Allmer J."/>
            <person name="Balk J."/>
            <person name="Bisova K."/>
            <person name="Chen C.J."/>
            <person name="Elias M."/>
            <person name="Gendler K."/>
            <person name="Hauser C."/>
            <person name="Lamb M.R."/>
            <person name="Ledford H."/>
            <person name="Long J.C."/>
            <person name="Minagawa J."/>
            <person name="Page M.D."/>
            <person name="Pan J."/>
            <person name="Pootakham W."/>
            <person name="Roje S."/>
            <person name="Rose A."/>
            <person name="Stahlberg E."/>
            <person name="Terauchi A.M."/>
            <person name="Yang P."/>
            <person name="Ball S."/>
            <person name="Bowler C."/>
            <person name="Dieckmann C.L."/>
            <person name="Gladyshev V.N."/>
            <person name="Green P."/>
            <person name="Jorgensen R."/>
            <person name="Mayfield S."/>
            <person name="Mueller-Roeber B."/>
            <person name="Rajamani S."/>
            <person name="Sayre R.T."/>
            <person name="Brokstein P."/>
            <person name="Dubchak I."/>
            <person name="Goodstein D."/>
            <person name="Hornick L."/>
            <person name="Huang Y.W."/>
            <person name="Jhaveri J."/>
            <person name="Luo Y."/>
            <person name="Martinez D."/>
            <person name="Ngau W.C."/>
            <person name="Otillar B."/>
            <person name="Poliakov A."/>
            <person name="Porter A."/>
            <person name="Szajkowski L."/>
            <person name="Werner G."/>
            <person name="Zhou K."/>
            <person name="Grigoriev I.V."/>
            <person name="Rokhsar D.S."/>
            <person name="Grossman A.R."/>
        </authorList>
    </citation>
    <scope>NUCLEOTIDE SEQUENCE [LARGE SCALE GENOMIC DNA]</scope>
    <source>
        <strain evidence="5">CC-503</strain>
    </source>
</reference>
<dbReference type="Pfam" id="PF07282">
    <property type="entry name" value="Cas12f1-like_TNB"/>
    <property type="match status" value="1"/>
</dbReference>